<evidence type="ECO:0000313" key="1">
    <source>
        <dbReference type="EMBL" id="CDX31826.1"/>
    </source>
</evidence>
<organism evidence="1 2">
    <name type="scientific">Mesorhizobium plurifarium</name>
    <dbReference type="NCBI Taxonomy" id="69974"/>
    <lineage>
        <taxon>Bacteria</taxon>
        <taxon>Pseudomonadati</taxon>
        <taxon>Pseudomonadota</taxon>
        <taxon>Alphaproteobacteria</taxon>
        <taxon>Hyphomicrobiales</taxon>
        <taxon>Phyllobacteriaceae</taxon>
        <taxon>Mesorhizobium</taxon>
    </lineage>
</organism>
<protein>
    <submittedName>
        <fullName evidence="1">Uncharacterized protein</fullName>
    </submittedName>
</protein>
<proteinExistence type="predicted"/>
<dbReference type="EMBL" id="CCNB01000006">
    <property type="protein sequence ID" value="CDX31826.1"/>
    <property type="molecule type" value="Genomic_DNA"/>
</dbReference>
<accession>A0A090ERR8</accession>
<evidence type="ECO:0000313" key="2">
    <source>
        <dbReference type="Proteomes" id="UP000046373"/>
    </source>
</evidence>
<sequence>MKWPGRLGTFRPDISFGSAGEVVRLMRRTLLVADLDACFGQCGVTWQSGPTHLPIEISSSASTLRFRC</sequence>
<reference evidence="1 2" key="1">
    <citation type="submission" date="2014-08" db="EMBL/GenBank/DDBJ databases">
        <authorList>
            <person name="Moulin Lionel"/>
        </authorList>
    </citation>
    <scope>NUCLEOTIDE SEQUENCE [LARGE SCALE GENOMIC DNA]</scope>
</reference>
<name>A0A090ERR8_MESPL</name>
<gene>
    <name evidence="1" type="ORF">MPLDJ20_140420</name>
</gene>
<dbReference type="Proteomes" id="UP000046373">
    <property type="component" value="Unassembled WGS sequence"/>
</dbReference>
<dbReference type="AlphaFoldDB" id="A0A090ERR8"/>